<organism evidence="2 3">
    <name type="scientific">Streptomyces aurantiacus</name>
    <dbReference type="NCBI Taxonomy" id="47760"/>
    <lineage>
        <taxon>Bacteria</taxon>
        <taxon>Bacillati</taxon>
        <taxon>Actinomycetota</taxon>
        <taxon>Actinomycetes</taxon>
        <taxon>Kitasatosporales</taxon>
        <taxon>Streptomycetaceae</taxon>
        <taxon>Streptomyces</taxon>
        <taxon>Streptomyces aurantiacus group</taxon>
    </lineage>
</organism>
<dbReference type="Proteomes" id="UP000516444">
    <property type="component" value="Chromosome"/>
</dbReference>
<reference evidence="2 3" key="1">
    <citation type="journal article" date="2014" name="Int. J. Syst. Evol. Microbiol.">
        <title>Complete genome sequence of Corynebacterium casei LMG S-19264T (=DSM 44701T), isolated from a smear-ripened cheese.</title>
        <authorList>
            <consortium name="US DOE Joint Genome Institute (JGI-PGF)"/>
            <person name="Walter F."/>
            <person name="Albersmeier A."/>
            <person name="Kalinowski J."/>
            <person name="Ruckert C."/>
        </authorList>
    </citation>
    <scope>NUCLEOTIDE SEQUENCE [LARGE SCALE GENOMIC DNA]</scope>
    <source>
        <strain evidence="2 3">JCM 4677</strain>
    </source>
</reference>
<proteinExistence type="predicted"/>
<evidence type="ECO:0000256" key="1">
    <source>
        <dbReference type="SAM" id="MobiDB-lite"/>
    </source>
</evidence>
<evidence type="ECO:0000313" key="3">
    <source>
        <dbReference type="Proteomes" id="UP000516444"/>
    </source>
</evidence>
<protein>
    <submittedName>
        <fullName evidence="2">Uncharacterized protein</fullName>
    </submittedName>
</protein>
<keyword evidence="3" id="KW-1185">Reference proteome</keyword>
<gene>
    <name evidence="2" type="ORF">GCM10017557_10330</name>
</gene>
<sequence>MTRAVHAETVTGLGTMPGAPVGHRPARRHCRQSMWRKVTVPLGRSPVHHFPKDTLVLLSIMT</sequence>
<dbReference type="AlphaFoldDB" id="A0A7G1NX11"/>
<evidence type="ECO:0000313" key="2">
    <source>
        <dbReference type="EMBL" id="BCL26174.1"/>
    </source>
</evidence>
<dbReference type="KEGG" id="sgm:GCM10017557_10330"/>
<accession>A0A7G1NX11</accession>
<name>A0A7G1NX11_9ACTN</name>
<feature type="region of interest" description="Disordered" evidence="1">
    <location>
        <begin position="1"/>
        <end position="28"/>
    </location>
</feature>
<dbReference type="EMBL" id="AP023440">
    <property type="protein sequence ID" value="BCL26174.1"/>
    <property type="molecule type" value="Genomic_DNA"/>
</dbReference>